<organism evidence="2 3">
    <name type="scientific">Variovorax paradoxus</name>
    <dbReference type="NCBI Taxonomy" id="34073"/>
    <lineage>
        <taxon>Bacteria</taxon>
        <taxon>Pseudomonadati</taxon>
        <taxon>Pseudomonadota</taxon>
        <taxon>Betaproteobacteria</taxon>
        <taxon>Burkholderiales</taxon>
        <taxon>Comamonadaceae</taxon>
        <taxon>Variovorax</taxon>
    </lineage>
</organism>
<dbReference type="Gene3D" id="3.60.21.10">
    <property type="match status" value="1"/>
</dbReference>
<proteinExistence type="predicted"/>
<dbReference type="CDD" id="cd07391">
    <property type="entry name" value="MPP_PF1019"/>
    <property type="match status" value="1"/>
</dbReference>
<dbReference type="PANTHER" id="PTHR39323">
    <property type="entry name" value="BLR1149 PROTEIN"/>
    <property type="match status" value="1"/>
</dbReference>
<dbReference type="EC" id="3.1.-.-" evidence="2"/>
<reference evidence="2 3" key="1">
    <citation type="submission" date="2019-12" db="EMBL/GenBank/DDBJ databases">
        <title>Hybrid Genome Assemblies of two High G+C Isolates from Undergraduate Microbiology Courses.</title>
        <authorList>
            <person name="Ne Ville C.J."/>
            <person name="Enright D."/>
            <person name="Hernandez I."/>
            <person name="Dodsworth J."/>
            <person name="Orwin P.M."/>
        </authorList>
    </citation>
    <scope>NUCLEOTIDE SEQUENCE [LARGE SCALE GENOMIC DNA]</scope>
    <source>
        <strain evidence="2 3">CSUSB</strain>
    </source>
</reference>
<keyword evidence="2" id="KW-0255">Endonuclease</keyword>
<evidence type="ECO:0000313" key="3">
    <source>
        <dbReference type="Proteomes" id="UP000425817"/>
    </source>
</evidence>
<dbReference type="InterPro" id="IPR024173">
    <property type="entry name" value="Pesterase_MJ0037-like"/>
</dbReference>
<dbReference type="AlphaFoldDB" id="A0A6I6HN66"/>
<dbReference type="PANTHER" id="PTHR39323:SF1">
    <property type="entry name" value="BLR1149 PROTEIN"/>
    <property type="match status" value="1"/>
</dbReference>
<dbReference type="GO" id="GO:0016787">
    <property type="term" value="F:hydrolase activity"/>
    <property type="evidence" value="ECO:0007669"/>
    <property type="project" value="UniProtKB-KW"/>
</dbReference>
<keyword evidence="2" id="KW-0436">Ligase</keyword>
<keyword evidence="2" id="KW-0540">Nuclease</keyword>
<protein>
    <submittedName>
        <fullName evidence="2">Ligase-associated DNA damage response endonuclease PdeM</fullName>
        <ecNumber evidence="2">3.1.-.-</ecNumber>
    </submittedName>
</protein>
<dbReference type="OrthoDB" id="9795838at2"/>
<dbReference type="InterPro" id="IPR026336">
    <property type="entry name" value="PdeM-like"/>
</dbReference>
<dbReference type="NCBIfam" id="TIGR04123">
    <property type="entry name" value="P_estr_lig_assc"/>
    <property type="match status" value="1"/>
</dbReference>
<keyword evidence="2" id="KW-0378">Hydrolase</keyword>
<dbReference type="InterPro" id="IPR029052">
    <property type="entry name" value="Metallo-depent_PP-like"/>
</dbReference>
<dbReference type="EMBL" id="CP046622">
    <property type="protein sequence ID" value="QGW84418.1"/>
    <property type="molecule type" value="Genomic_DNA"/>
</dbReference>
<dbReference type="InterPro" id="IPR004843">
    <property type="entry name" value="Calcineurin-like_PHP"/>
</dbReference>
<sequence length="227" mass="24577">MTSPQLSASALPVRWAGEWVHLLPERAIWWPEGRVLFIADLHIGKAATYRALGQPVPGGTTQQNLARLDVLIAAHAPQRIVFLGDFLHAAQARTPQVLAALADWRATHGAVRMTLVRGNHDSRAGDPPAALDIEVVDEPCLLGPFACCHHPQLHATHFVLAGHLHPVCRLYGPGRDSVRLPCFMSDAGQAVLPAFGEFTGGWLVERAPGRRFYAVGGEAVWVLPAPD</sequence>
<dbReference type="Pfam" id="PF00149">
    <property type="entry name" value="Metallophos"/>
    <property type="match status" value="1"/>
</dbReference>
<accession>A0A6I6HN66</accession>
<evidence type="ECO:0000313" key="2">
    <source>
        <dbReference type="EMBL" id="QGW84418.1"/>
    </source>
</evidence>
<dbReference type="RefSeq" id="WP_157616171.1">
    <property type="nucleotide sequence ID" value="NZ_CP046622.1"/>
</dbReference>
<dbReference type="Proteomes" id="UP000425817">
    <property type="component" value="Chromosome"/>
</dbReference>
<evidence type="ECO:0000259" key="1">
    <source>
        <dbReference type="Pfam" id="PF00149"/>
    </source>
</evidence>
<gene>
    <name evidence="2" type="primary">pdeM</name>
    <name evidence="2" type="ORF">GOQ09_23855</name>
</gene>
<name>A0A6I6HN66_VARPD</name>
<dbReference type="PIRSF" id="PIRSF000887">
    <property type="entry name" value="Pesterase_MJ0037"/>
    <property type="match status" value="1"/>
</dbReference>
<dbReference type="GO" id="GO:0004519">
    <property type="term" value="F:endonuclease activity"/>
    <property type="evidence" value="ECO:0007669"/>
    <property type="project" value="UniProtKB-KW"/>
</dbReference>
<feature type="domain" description="Calcineurin-like phosphoesterase" evidence="1">
    <location>
        <begin position="34"/>
        <end position="122"/>
    </location>
</feature>
<dbReference type="GO" id="GO:0016874">
    <property type="term" value="F:ligase activity"/>
    <property type="evidence" value="ECO:0007669"/>
    <property type="project" value="UniProtKB-KW"/>
</dbReference>
<dbReference type="SUPFAM" id="SSF56300">
    <property type="entry name" value="Metallo-dependent phosphatases"/>
    <property type="match status" value="1"/>
</dbReference>